<evidence type="ECO:0000313" key="16">
    <source>
        <dbReference type="EMBL" id="RVW32176.1"/>
    </source>
</evidence>
<keyword evidence="10" id="KW-0443">Lipid metabolism</keyword>
<comment type="subcellular location">
    <subcellularLocation>
        <location evidence="1">Membrane</location>
        <topology evidence="1">Multi-pass membrane protein</topology>
    </subcellularLocation>
</comment>
<keyword evidence="12 13" id="KW-0275">Fatty acid biosynthesis</keyword>
<dbReference type="Proteomes" id="UP000288805">
    <property type="component" value="Unassembled WGS sequence"/>
</dbReference>
<proteinExistence type="inferred from homology"/>
<dbReference type="InterPro" id="IPR005804">
    <property type="entry name" value="FA_desaturase_dom"/>
</dbReference>
<keyword evidence="7 14" id="KW-1133">Transmembrane helix</keyword>
<protein>
    <submittedName>
        <fullName evidence="16">Delta-9 acyl-lipid desaturase 1</fullName>
    </submittedName>
</protein>
<comment type="cofactor">
    <cofactor evidence="13">
        <name>Fe(2+)</name>
        <dbReference type="ChEBI" id="CHEBI:29033"/>
    </cofactor>
</comment>
<feature type="transmembrane region" description="Helical" evidence="14">
    <location>
        <begin position="161"/>
        <end position="180"/>
    </location>
</feature>
<dbReference type="CDD" id="cd03505">
    <property type="entry name" value="Delta9-FADS-like"/>
    <property type="match status" value="1"/>
</dbReference>
<evidence type="ECO:0000259" key="15">
    <source>
        <dbReference type="Pfam" id="PF00487"/>
    </source>
</evidence>
<organism evidence="16 17">
    <name type="scientific">Vitis vinifera</name>
    <name type="common">Grape</name>
    <dbReference type="NCBI Taxonomy" id="29760"/>
    <lineage>
        <taxon>Eukaryota</taxon>
        <taxon>Viridiplantae</taxon>
        <taxon>Streptophyta</taxon>
        <taxon>Embryophyta</taxon>
        <taxon>Tracheophyta</taxon>
        <taxon>Spermatophyta</taxon>
        <taxon>Magnoliopsida</taxon>
        <taxon>eudicotyledons</taxon>
        <taxon>Gunneridae</taxon>
        <taxon>Pentapetalae</taxon>
        <taxon>rosids</taxon>
        <taxon>Vitales</taxon>
        <taxon>Vitaceae</taxon>
        <taxon>Viteae</taxon>
        <taxon>Vitis</taxon>
    </lineage>
</organism>
<dbReference type="PRINTS" id="PR00075">
    <property type="entry name" value="FACDDSATRASE"/>
</dbReference>
<sequence length="475" mass="54429">MNPTTSHPSPLHPNAFRYHHKSRLFFHGFGYIAPQPPFPHLLCSHPTTPRTLVGPILRRCILKRIKLSVTYTTSLQSRIRYVIKCQSSEDSQALVQRLDNVANANLGSAEQEGGLGNIVVSNEAVRRRRKWNSLDVGTAGVILAMHFLSVFAPFVFNWSAFWLAMALYAVTGLLGITLSYHRNLSHKSFKLPKWLEYSFAYCGVQALQGNPTDWVSTHRYHHQFCDSERDPHTPMRGFWHSHMNWLFDHNSVTEKCGKPNNVGDLEKQPFYRFISKTYILHPVALGALLYALGGFPFLVWGMVRIPGLKLSLLPFIDLISGAMFRIEFLASPTGGGFPIPHNLFPLITSDHSIISQPQNCWKKYDWVGWGVRIVWVYHITWLVNSACHVWGNQAWNTGDLSRNNWWVGLLAFGEGWHNNHHAFEYSARHGLEWWQIDMTWYVVRFLQALGLATDVKLPTELHKQRMAFNNSTLLT</sequence>
<evidence type="ECO:0000313" key="17">
    <source>
        <dbReference type="Proteomes" id="UP000288805"/>
    </source>
</evidence>
<evidence type="ECO:0000256" key="9">
    <source>
        <dbReference type="ARBA" id="ARBA00023004"/>
    </source>
</evidence>
<comment type="domain">
    <text evidence="13">The histidine box domains are involved in binding the catalytic metal ions.</text>
</comment>
<evidence type="ECO:0000256" key="1">
    <source>
        <dbReference type="ARBA" id="ARBA00004141"/>
    </source>
</evidence>
<dbReference type="PANTHER" id="PTHR11351">
    <property type="entry name" value="ACYL-COA DESATURASE"/>
    <property type="match status" value="1"/>
</dbReference>
<dbReference type="GO" id="GO:0006633">
    <property type="term" value="P:fatty acid biosynthetic process"/>
    <property type="evidence" value="ECO:0007669"/>
    <property type="project" value="UniProtKB-KW"/>
</dbReference>
<dbReference type="InterPro" id="IPR015876">
    <property type="entry name" value="Acyl-CoA_DS"/>
</dbReference>
<gene>
    <name evidence="16" type="primary">ADS1</name>
    <name evidence="16" type="ORF">CK203_080097</name>
</gene>
<evidence type="ECO:0000256" key="12">
    <source>
        <dbReference type="ARBA" id="ARBA00023160"/>
    </source>
</evidence>
<comment type="similarity">
    <text evidence="3 13">Belongs to the fatty acid desaturase type 1 family.</text>
</comment>
<comment type="pathway">
    <text evidence="2">Lipid metabolism.</text>
</comment>
<keyword evidence="11 14" id="KW-0472">Membrane</keyword>
<accession>A0A438D9P9</accession>
<keyword evidence="4 13" id="KW-0444">Lipid biosynthesis</keyword>
<feature type="domain" description="Fatty acid desaturase" evidence="15">
    <location>
        <begin position="157"/>
        <end position="303"/>
    </location>
</feature>
<evidence type="ECO:0000256" key="4">
    <source>
        <dbReference type="ARBA" id="ARBA00022516"/>
    </source>
</evidence>
<dbReference type="PANTHER" id="PTHR11351:SF31">
    <property type="entry name" value="DESATURASE 1, ISOFORM A-RELATED"/>
    <property type="match status" value="1"/>
</dbReference>
<evidence type="ECO:0000256" key="14">
    <source>
        <dbReference type="SAM" id="Phobius"/>
    </source>
</evidence>
<keyword evidence="6" id="KW-0276">Fatty acid metabolism</keyword>
<evidence type="ECO:0000256" key="13">
    <source>
        <dbReference type="RuleBase" id="RU000581"/>
    </source>
</evidence>
<evidence type="ECO:0000256" key="2">
    <source>
        <dbReference type="ARBA" id="ARBA00005189"/>
    </source>
</evidence>
<reference evidence="16 17" key="1">
    <citation type="journal article" date="2018" name="PLoS Genet.">
        <title>Population sequencing reveals clonal diversity and ancestral inbreeding in the grapevine cultivar Chardonnay.</title>
        <authorList>
            <person name="Roach M.J."/>
            <person name="Johnson D.L."/>
            <person name="Bohlmann J."/>
            <person name="van Vuuren H.J."/>
            <person name="Jones S.J."/>
            <person name="Pretorius I.S."/>
            <person name="Schmidt S.A."/>
            <person name="Borneman A.R."/>
        </authorList>
    </citation>
    <scope>NUCLEOTIDE SEQUENCE [LARGE SCALE GENOMIC DNA]</scope>
    <source>
        <strain evidence="17">cv. Chardonnay</strain>
        <tissue evidence="16">Leaf</tissue>
    </source>
</reference>
<dbReference type="GO" id="GO:0016020">
    <property type="term" value="C:membrane"/>
    <property type="evidence" value="ECO:0007669"/>
    <property type="project" value="UniProtKB-SubCell"/>
</dbReference>
<evidence type="ECO:0000256" key="8">
    <source>
        <dbReference type="ARBA" id="ARBA00023002"/>
    </source>
</evidence>
<evidence type="ECO:0000256" key="7">
    <source>
        <dbReference type="ARBA" id="ARBA00022989"/>
    </source>
</evidence>
<evidence type="ECO:0000256" key="11">
    <source>
        <dbReference type="ARBA" id="ARBA00023136"/>
    </source>
</evidence>
<keyword evidence="9" id="KW-0408">Iron</keyword>
<evidence type="ECO:0000256" key="6">
    <source>
        <dbReference type="ARBA" id="ARBA00022832"/>
    </source>
</evidence>
<dbReference type="EMBL" id="QGNW01001725">
    <property type="protein sequence ID" value="RVW32176.1"/>
    <property type="molecule type" value="Genomic_DNA"/>
</dbReference>
<dbReference type="GO" id="GO:0016717">
    <property type="term" value="F:oxidoreductase activity, acting on paired donors, with oxidation of a pair of donors resulting in the reduction of molecular oxygen to two molecules of water"/>
    <property type="evidence" value="ECO:0007669"/>
    <property type="project" value="InterPro"/>
</dbReference>
<evidence type="ECO:0000256" key="10">
    <source>
        <dbReference type="ARBA" id="ARBA00023098"/>
    </source>
</evidence>
<dbReference type="Pfam" id="PF00487">
    <property type="entry name" value="FA_desaturase"/>
    <property type="match status" value="1"/>
</dbReference>
<comment type="caution">
    <text evidence="16">The sequence shown here is derived from an EMBL/GenBank/DDBJ whole genome shotgun (WGS) entry which is preliminary data.</text>
</comment>
<evidence type="ECO:0000256" key="5">
    <source>
        <dbReference type="ARBA" id="ARBA00022692"/>
    </source>
</evidence>
<feature type="transmembrane region" description="Helical" evidence="14">
    <location>
        <begin position="136"/>
        <end position="155"/>
    </location>
</feature>
<dbReference type="AlphaFoldDB" id="A0A438D9P9"/>
<feature type="transmembrane region" description="Helical" evidence="14">
    <location>
        <begin position="278"/>
        <end position="303"/>
    </location>
</feature>
<keyword evidence="8 13" id="KW-0560">Oxidoreductase</keyword>
<evidence type="ECO:0000256" key="3">
    <source>
        <dbReference type="ARBA" id="ARBA00009295"/>
    </source>
</evidence>
<name>A0A438D9P9_VITVI</name>
<keyword evidence="5 13" id="KW-0812">Transmembrane</keyword>